<name>A0A1W2TTR3_ROSNE</name>
<dbReference type="InterPro" id="IPR037523">
    <property type="entry name" value="VOC_core"/>
</dbReference>
<feature type="domain" description="VOC" evidence="3">
    <location>
        <begin position="170"/>
        <end position="293"/>
    </location>
</feature>
<dbReference type="OMA" id="TMAFIRC"/>
<reference evidence="4" key="1">
    <citation type="submission" date="2016-03" db="EMBL/GenBank/DDBJ databases">
        <title>Draft genome sequence of Rosellinia necatrix.</title>
        <authorList>
            <person name="Kanematsu S."/>
        </authorList>
    </citation>
    <scope>NUCLEOTIDE SEQUENCE [LARGE SCALE GENOMIC DNA]</scope>
    <source>
        <strain evidence="4">W97</strain>
    </source>
</reference>
<dbReference type="SUPFAM" id="SSF54593">
    <property type="entry name" value="Glyoxalase/Bleomycin resistance protein/Dihydroxybiphenyl dioxygenase"/>
    <property type="match status" value="1"/>
</dbReference>
<keyword evidence="5" id="KW-1185">Reference proteome</keyword>
<gene>
    <name evidence="4" type="ORF">SAMD00023353_5700750</name>
</gene>
<dbReference type="PANTHER" id="PTHR43048:SF3">
    <property type="entry name" value="METHYLMALONYL-COA EPIMERASE, MITOCHONDRIAL"/>
    <property type="match status" value="1"/>
</dbReference>
<feature type="domain" description="VOC" evidence="3">
    <location>
        <begin position="14"/>
        <end position="129"/>
    </location>
</feature>
<dbReference type="InterPro" id="IPR004360">
    <property type="entry name" value="Glyas_Fos-R_dOase_dom"/>
</dbReference>
<organism evidence="4">
    <name type="scientific">Rosellinia necatrix</name>
    <name type="common">White root-rot fungus</name>
    <dbReference type="NCBI Taxonomy" id="77044"/>
    <lineage>
        <taxon>Eukaryota</taxon>
        <taxon>Fungi</taxon>
        <taxon>Dikarya</taxon>
        <taxon>Ascomycota</taxon>
        <taxon>Pezizomycotina</taxon>
        <taxon>Sordariomycetes</taxon>
        <taxon>Xylariomycetidae</taxon>
        <taxon>Xylariales</taxon>
        <taxon>Xylariaceae</taxon>
        <taxon>Rosellinia</taxon>
    </lineage>
</organism>
<evidence type="ECO:0000259" key="3">
    <source>
        <dbReference type="PROSITE" id="PS51819"/>
    </source>
</evidence>
<sequence length="326" mass="36650">MAAAAAPRKIQLVRIAHVYYKYKDLEDARRFLLDFGFSEEKKIGGEGEGETIYFRGYGTEPWVLCATRAAQPEFGGAAFVVESDEDLRIAAETLPGASAVYELADAPGGGRCVTFHDPVDGWPMHLVHGQRSVDMLDIPLPRTPVNYPTEKNRPANKTQRFTKRPAPIHKLGHFGVRTTSFAKAHEFYCSRFNLIASDIVHDAEGIDRTVFYRLNRGDEEVDHHSFFLAEGASYKVHHSSYETHDFDTQVLGHDWLREKGHKNCWGVGRHVLGSQIFDYWFDPSGFIFEHYVDGDLVTADEPTHRSQAGPGSLHAWGPDVPSSFLE</sequence>
<dbReference type="InterPro" id="IPR051785">
    <property type="entry name" value="MMCE/EMCE_epimerase"/>
</dbReference>
<dbReference type="FunFam" id="3.10.180.10:FF:000034">
    <property type="entry name" value="Glyoxalase/Bleomycin resistance protein/Dihydroxybiphenyl dioxygenase"/>
    <property type="match status" value="1"/>
</dbReference>
<dbReference type="Gene3D" id="3.10.180.10">
    <property type="entry name" value="2,3-Dihydroxybiphenyl 1,2-Dioxygenase, domain 1"/>
    <property type="match status" value="2"/>
</dbReference>
<proteinExistence type="predicted"/>
<dbReference type="GO" id="GO:0046491">
    <property type="term" value="P:L-methylmalonyl-CoA metabolic process"/>
    <property type="evidence" value="ECO:0007669"/>
    <property type="project" value="TreeGrafter"/>
</dbReference>
<accession>A0A1W2TTR3</accession>
<evidence type="ECO:0000313" key="4">
    <source>
        <dbReference type="EMBL" id="GAP91945.2"/>
    </source>
</evidence>
<dbReference type="AlphaFoldDB" id="A0A1W2TTR3"/>
<dbReference type="GO" id="GO:0005739">
    <property type="term" value="C:mitochondrion"/>
    <property type="evidence" value="ECO:0007669"/>
    <property type="project" value="TreeGrafter"/>
</dbReference>
<dbReference type="Pfam" id="PF00903">
    <property type="entry name" value="Glyoxalase"/>
    <property type="match status" value="1"/>
</dbReference>
<dbReference type="InterPro" id="IPR029068">
    <property type="entry name" value="Glyas_Bleomycin-R_OHBP_Dase"/>
</dbReference>
<keyword evidence="1" id="KW-0479">Metal-binding</keyword>
<dbReference type="Proteomes" id="UP000054516">
    <property type="component" value="Unassembled WGS sequence"/>
</dbReference>
<dbReference type="GO" id="GO:0004493">
    <property type="term" value="F:methylmalonyl-CoA epimerase activity"/>
    <property type="evidence" value="ECO:0007669"/>
    <property type="project" value="TreeGrafter"/>
</dbReference>
<dbReference type="FunFam" id="3.10.180.10:FF:000039">
    <property type="entry name" value="Trihydroxytoluene oxygenase (AFU_orthologue AFUA_8G02470)"/>
    <property type="match status" value="1"/>
</dbReference>
<protein>
    <submittedName>
        <fullName evidence="4">Putative glyoxalase family protein</fullName>
    </submittedName>
</protein>
<dbReference type="EMBL" id="DF977502">
    <property type="protein sequence ID" value="GAP91945.2"/>
    <property type="molecule type" value="Genomic_DNA"/>
</dbReference>
<dbReference type="PROSITE" id="PS51819">
    <property type="entry name" value="VOC"/>
    <property type="match status" value="2"/>
</dbReference>
<dbReference type="PANTHER" id="PTHR43048">
    <property type="entry name" value="METHYLMALONYL-COA EPIMERASE"/>
    <property type="match status" value="1"/>
</dbReference>
<dbReference type="CDD" id="cd07267">
    <property type="entry name" value="THT_Oxygenase_N"/>
    <property type="match status" value="1"/>
</dbReference>
<evidence type="ECO:0000256" key="1">
    <source>
        <dbReference type="ARBA" id="ARBA00022723"/>
    </source>
</evidence>
<dbReference type="OrthoDB" id="3360610at2759"/>
<evidence type="ECO:0000313" key="5">
    <source>
        <dbReference type="Proteomes" id="UP000054516"/>
    </source>
</evidence>
<feature type="region of interest" description="Disordered" evidence="2">
    <location>
        <begin position="302"/>
        <end position="326"/>
    </location>
</feature>
<evidence type="ECO:0000256" key="2">
    <source>
        <dbReference type="SAM" id="MobiDB-lite"/>
    </source>
</evidence>
<dbReference type="GO" id="GO:0046872">
    <property type="term" value="F:metal ion binding"/>
    <property type="evidence" value="ECO:0007669"/>
    <property type="project" value="UniProtKB-KW"/>
</dbReference>